<feature type="transmembrane region" description="Helical" evidence="1">
    <location>
        <begin position="84"/>
        <end position="107"/>
    </location>
</feature>
<dbReference type="HOGENOM" id="CLU_1346893_0_0_5"/>
<dbReference type="EMBL" id="CP000390">
    <property type="protein sequence ID" value="ABG64264.1"/>
    <property type="molecule type" value="Genomic_DNA"/>
</dbReference>
<feature type="transmembrane region" description="Helical" evidence="1">
    <location>
        <begin position="53"/>
        <end position="72"/>
    </location>
</feature>
<gene>
    <name evidence="2" type="ordered locus">Meso_2888</name>
</gene>
<dbReference type="AlphaFoldDB" id="Q11EB1"/>
<proteinExistence type="predicted"/>
<protein>
    <recommendedName>
        <fullName evidence="3">Peptidase M50</fullName>
    </recommendedName>
</protein>
<dbReference type="KEGG" id="mes:Meso_2888"/>
<dbReference type="InterPro" id="IPR052348">
    <property type="entry name" value="Metallopeptidase_M50B"/>
</dbReference>
<keyword evidence="1" id="KW-1133">Transmembrane helix</keyword>
<evidence type="ECO:0008006" key="3">
    <source>
        <dbReference type="Google" id="ProtNLM"/>
    </source>
</evidence>
<organism evidence="2">
    <name type="scientific">Chelativorans sp. (strain BNC1)</name>
    <dbReference type="NCBI Taxonomy" id="266779"/>
    <lineage>
        <taxon>Bacteria</taxon>
        <taxon>Pseudomonadati</taxon>
        <taxon>Pseudomonadota</taxon>
        <taxon>Alphaproteobacteria</taxon>
        <taxon>Hyphomicrobiales</taxon>
        <taxon>Phyllobacteriaceae</taxon>
        <taxon>Chelativorans</taxon>
    </lineage>
</organism>
<sequence precursor="true">MSLLRDLTIGALVSRLIAMLLLAALLGGLMALLAWLSGDRRPQFEGRLTLNPFAHLAVGGTLVAAVFGMGWIRPMRFNTATNRLGAVGTMLTPVAALILVALTIPLVDSLRSLAVSVLPRTTGYAVIYALSQYQQIALGSCLLNLVPIPGLACGAIWTVLWPNRERRIALFEPVALGVLAAGIVAGLISSPARLLMPYLSGLA</sequence>
<dbReference type="eggNOG" id="COG1994">
    <property type="taxonomic scope" value="Bacteria"/>
</dbReference>
<feature type="transmembrane region" description="Helical" evidence="1">
    <location>
        <begin position="168"/>
        <end position="188"/>
    </location>
</feature>
<keyword evidence="1" id="KW-0812">Transmembrane</keyword>
<feature type="transmembrane region" description="Helical" evidence="1">
    <location>
        <begin position="12"/>
        <end position="33"/>
    </location>
</feature>
<dbReference type="PANTHER" id="PTHR35864:SF1">
    <property type="entry name" value="ZINC METALLOPROTEASE YWHC-RELATED"/>
    <property type="match status" value="1"/>
</dbReference>
<reference evidence="2" key="1">
    <citation type="submission" date="2006-06" db="EMBL/GenBank/DDBJ databases">
        <title>Complete sequence of chromosome of Chelativorans sp. BNC1.</title>
        <authorList>
            <consortium name="US DOE Joint Genome Institute"/>
            <person name="Copeland A."/>
            <person name="Lucas S."/>
            <person name="Lapidus A."/>
            <person name="Barry K."/>
            <person name="Detter J.C."/>
            <person name="Glavina del Rio T."/>
            <person name="Hammon N."/>
            <person name="Israni S."/>
            <person name="Dalin E."/>
            <person name="Tice H."/>
            <person name="Pitluck S."/>
            <person name="Chertkov O."/>
            <person name="Brettin T."/>
            <person name="Bruce D."/>
            <person name="Han C."/>
            <person name="Tapia R."/>
            <person name="Gilna P."/>
            <person name="Schmutz J."/>
            <person name="Larimer F."/>
            <person name="Land M."/>
            <person name="Hauser L."/>
            <person name="Kyrpides N."/>
            <person name="Mikhailova N."/>
            <person name="Richardson P."/>
        </authorList>
    </citation>
    <scope>NUCLEOTIDE SEQUENCE</scope>
    <source>
        <strain evidence="2">BNC1</strain>
    </source>
</reference>
<keyword evidence="1" id="KW-0472">Membrane</keyword>
<name>Q11EB1_CHESB</name>
<accession>Q11EB1</accession>
<evidence type="ECO:0000313" key="2">
    <source>
        <dbReference type="EMBL" id="ABG64264.1"/>
    </source>
</evidence>
<dbReference type="STRING" id="266779.Meso_2888"/>
<evidence type="ECO:0000256" key="1">
    <source>
        <dbReference type="SAM" id="Phobius"/>
    </source>
</evidence>
<dbReference type="PANTHER" id="PTHR35864">
    <property type="entry name" value="ZINC METALLOPROTEASE MJ0611-RELATED"/>
    <property type="match status" value="1"/>
</dbReference>
<feature type="transmembrane region" description="Helical" evidence="1">
    <location>
        <begin position="142"/>
        <end position="162"/>
    </location>
</feature>
<dbReference type="OrthoDB" id="9800627at2"/>